<dbReference type="EMBL" id="MSZU01000076">
    <property type="protein sequence ID" value="OMP87541.1"/>
    <property type="molecule type" value="Genomic_DNA"/>
</dbReference>
<feature type="region of interest" description="Disordered" evidence="1">
    <location>
        <begin position="13"/>
        <end position="63"/>
    </location>
</feature>
<accession>A0A1S8BJ75</accession>
<reference evidence="2 3" key="1">
    <citation type="submission" date="2017-01" db="EMBL/GenBank/DDBJ databases">
        <title>Draft genome sequence of Diplodia seriata F98.1, a fungal species involved in grapevine trunk diseases.</title>
        <authorList>
            <person name="Robert-Siegwald G."/>
            <person name="Vallet J."/>
            <person name="Abou-Mansour E."/>
            <person name="Xu J."/>
            <person name="Rey P."/>
            <person name="Bertsch C."/>
            <person name="Rego C."/>
            <person name="Larignon P."/>
            <person name="Fontaine F."/>
            <person name="Lebrun M.-H."/>
        </authorList>
    </citation>
    <scope>NUCLEOTIDE SEQUENCE [LARGE SCALE GENOMIC DNA]</scope>
    <source>
        <strain evidence="2 3">F98.1</strain>
    </source>
</reference>
<feature type="compositionally biased region" description="Pro residues" evidence="1">
    <location>
        <begin position="24"/>
        <end position="47"/>
    </location>
</feature>
<name>A0A1S8BJ75_9PEZI</name>
<evidence type="ECO:0000313" key="2">
    <source>
        <dbReference type="EMBL" id="OMP87541.1"/>
    </source>
</evidence>
<evidence type="ECO:0000313" key="3">
    <source>
        <dbReference type="Proteomes" id="UP000190776"/>
    </source>
</evidence>
<evidence type="ECO:0000256" key="1">
    <source>
        <dbReference type="SAM" id="MobiDB-lite"/>
    </source>
</evidence>
<protein>
    <submittedName>
        <fullName evidence="2">Uncharacterized protein</fullName>
    </submittedName>
</protein>
<organism evidence="2 3">
    <name type="scientific">Diplodia seriata</name>
    <dbReference type="NCBI Taxonomy" id="420778"/>
    <lineage>
        <taxon>Eukaryota</taxon>
        <taxon>Fungi</taxon>
        <taxon>Dikarya</taxon>
        <taxon>Ascomycota</taxon>
        <taxon>Pezizomycotina</taxon>
        <taxon>Dothideomycetes</taxon>
        <taxon>Dothideomycetes incertae sedis</taxon>
        <taxon>Botryosphaeriales</taxon>
        <taxon>Botryosphaeriaceae</taxon>
        <taxon>Diplodia</taxon>
    </lineage>
</organism>
<dbReference type="AlphaFoldDB" id="A0A1S8BJ75"/>
<dbReference type="Proteomes" id="UP000190776">
    <property type="component" value="Unassembled WGS sequence"/>
</dbReference>
<proteinExistence type="predicted"/>
<dbReference type="OrthoDB" id="203908at2759"/>
<sequence>MLVLLLTRPASSFTHPTLSFHPTPTHPTPAPPPHRLLPHPPLRPPQRPQLVRTHDVPTHPRPRFAGTVVAVGDTTTTTTTTTTTAADSLPLAVGDLVFGTSGATLGFTASRRTRGLRARAGRRRCPRAGRCERRGAGVVAGAAGEGVSGSAGGGQTGEGEGVLDTVADPGLEEVVEATGGKEVDVDVNAVRRLRRGGRAVLLAAAEGEVVGVGMREFYRMGKSLVGCNSLNETVEAMGARLRGLVESGAFEGLKEVTLKELGWERVGLEDAVDAYGKAVAEKRKFVIVM</sequence>
<dbReference type="STRING" id="420778.A0A1S8BJ75"/>
<comment type="caution">
    <text evidence="2">The sequence shown here is derived from an EMBL/GenBank/DDBJ whole genome shotgun (WGS) entry which is preliminary data.</text>
</comment>
<feature type="compositionally biased region" description="Low complexity" evidence="1">
    <location>
        <begin position="14"/>
        <end position="23"/>
    </location>
</feature>
<gene>
    <name evidence="2" type="ORF">BK809_0007628</name>
</gene>